<evidence type="ECO:0000313" key="3">
    <source>
        <dbReference type="EMBL" id="KAK3876626.1"/>
    </source>
</evidence>
<dbReference type="PANTHER" id="PTHR45913:SF21">
    <property type="entry name" value="DUF4371 DOMAIN-CONTAINING PROTEIN"/>
    <property type="match status" value="1"/>
</dbReference>
<dbReference type="Proteomes" id="UP001286313">
    <property type="component" value="Unassembled WGS sequence"/>
</dbReference>
<keyword evidence="4" id="KW-1185">Reference proteome</keyword>
<comment type="caution">
    <text evidence="3">The sequence shown here is derived from an EMBL/GenBank/DDBJ whole genome shotgun (WGS) entry which is preliminary data.</text>
</comment>
<dbReference type="AlphaFoldDB" id="A0AAE1FMT4"/>
<dbReference type="PANTHER" id="PTHR45913">
    <property type="entry name" value="EPM2A-INTERACTING PROTEIN 1"/>
    <property type="match status" value="1"/>
</dbReference>
<dbReference type="GO" id="GO:0046983">
    <property type="term" value="F:protein dimerization activity"/>
    <property type="evidence" value="ECO:0007669"/>
    <property type="project" value="InterPro"/>
</dbReference>
<feature type="domain" description="HAT C-terminal dimerisation" evidence="2">
    <location>
        <begin position="306"/>
        <end position="356"/>
    </location>
</feature>
<feature type="transmembrane region" description="Helical" evidence="1">
    <location>
        <begin position="37"/>
        <end position="59"/>
    </location>
</feature>
<sequence>MVSVQGIVVVVVVVAGMVSVQGMVVVVTGMVSVQGMVLVVAGMVSIQGMVVVVAGMVSVQGMVVAGMVSNKGMVVVAGMEALVAKLKDCELQNVMQLVVRVVNFIVSRALNHRQFRELLAEYETEYGGLVMHNEVRWLSRGRVLERFSSLLPQIREFTVSKGKVEPELEHPEWIMKLVFLTDLTCHLNALNLKLQGRDKHPAAMLGVVTAFQNKITSLFIPDRQFVHFSSLKKTTLDNPEMLQSFNYDAFENALKDFIETPFNVHVSTLSPILAELCPDRASVESEIVELQANETLKAVLKSGEENFWHIVLDMDYPALKQTVQKVMCYFVSTYTCESTFSTMNIVKRKQRNRVTSAYLDILTRIAVTNYKYSMEKVKEQLAHFRSSQH</sequence>
<organism evidence="3 4">
    <name type="scientific">Petrolisthes cinctipes</name>
    <name type="common">Flat porcelain crab</name>
    <dbReference type="NCBI Taxonomy" id="88211"/>
    <lineage>
        <taxon>Eukaryota</taxon>
        <taxon>Metazoa</taxon>
        <taxon>Ecdysozoa</taxon>
        <taxon>Arthropoda</taxon>
        <taxon>Crustacea</taxon>
        <taxon>Multicrustacea</taxon>
        <taxon>Malacostraca</taxon>
        <taxon>Eumalacostraca</taxon>
        <taxon>Eucarida</taxon>
        <taxon>Decapoda</taxon>
        <taxon>Pleocyemata</taxon>
        <taxon>Anomura</taxon>
        <taxon>Galatheoidea</taxon>
        <taxon>Porcellanidae</taxon>
        <taxon>Petrolisthes</taxon>
    </lineage>
</organism>
<evidence type="ECO:0000313" key="4">
    <source>
        <dbReference type="Proteomes" id="UP001286313"/>
    </source>
</evidence>
<evidence type="ECO:0000259" key="2">
    <source>
        <dbReference type="Pfam" id="PF05699"/>
    </source>
</evidence>
<evidence type="ECO:0000256" key="1">
    <source>
        <dbReference type="SAM" id="Phobius"/>
    </source>
</evidence>
<name>A0AAE1FMT4_PETCI</name>
<keyword evidence="1" id="KW-0812">Transmembrane</keyword>
<protein>
    <recommendedName>
        <fullName evidence="2">HAT C-terminal dimerisation domain-containing protein</fullName>
    </recommendedName>
</protein>
<keyword evidence="1" id="KW-1133">Transmembrane helix</keyword>
<dbReference type="EMBL" id="JAWQEG010001796">
    <property type="protein sequence ID" value="KAK3876626.1"/>
    <property type="molecule type" value="Genomic_DNA"/>
</dbReference>
<reference evidence="3" key="1">
    <citation type="submission" date="2023-10" db="EMBL/GenBank/DDBJ databases">
        <title>Genome assemblies of two species of porcelain crab, Petrolisthes cinctipes and Petrolisthes manimaculis (Anomura: Porcellanidae).</title>
        <authorList>
            <person name="Angst P."/>
        </authorList>
    </citation>
    <scope>NUCLEOTIDE SEQUENCE</scope>
    <source>
        <strain evidence="3">PB745_01</strain>
        <tissue evidence="3">Gill</tissue>
    </source>
</reference>
<proteinExistence type="predicted"/>
<gene>
    <name evidence="3" type="ORF">Pcinc_018599</name>
</gene>
<keyword evidence="1" id="KW-0472">Membrane</keyword>
<dbReference type="Pfam" id="PF05699">
    <property type="entry name" value="Dimer_Tnp_hAT"/>
    <property type="match status" value="1"/>
</dbReference>
<accession>A0AAE1FMT4</accession>
<dbReference type="InterPro" id="IPR012337">
    <property type="entry name" value="RNaseH-like_sf"/>
</dbReference>
<dbReference type="InterPro" id="IPR008906">
    <property type="entry name" value="HATC_C_dom"/>
</dbReference>
<dbReference type="SUPFAM" id="SSF53098">
    <property type="entry name" value="Ribonuclease H-like"/>
    <property type="match status" value="1"/>
</dbReference>
<feature type="transmembrane region" description="Helical" evidence="1">
    <location>
        <begin position="7"/>
        <end position="31"/>
    </location>
</feature>